<accession>A0AA38M928</accession>
<dbReference type="InterPro" id="IPR034629">
    <property type="entry name" value="PTCD2"/>
</dbReference>
<evidence type="ECO:0000313" key="2">
    <source>
        <dbReference type="EMBL" id="KAJ3647826.1"/>
    </source>
</evidence>
<gene>
    <name evidence="2" type="ORF">Zmor_019683</name>
</gene>
<dbReference type="PANTHER" id="PTHR14700">
    <property type="entry name" value="PENTATRICOPEPTIDE REPEAT-CONTAINING PROTEIN 2, MITOCHONDRIAL"/>
    <property type="match status" value="1"/>
</dbReference>
<sequence length="394" mass="44967">MSHTLRLTLRTLCYPLKTDLLKLAPVSSPQTCRYLYAKATIGIDAFREQQKQTKSQMLNIEAKFRERMKGFAAEDSSSMIFTEDLKNMVHIAETDEDFDLVVKMAKKFNGQNKQLRFGNFVFGPVVMRMLHVFNKPDLALECFKSPELEGLFDQLITYQILLDLLYENDKYQEMLEVFDLVKGKQLQGAKYPRNAVVLVMAGCYKLNSKEGTEYALNLWNELMAAGHFPMRRATTFCAGLALNQGKPEVALEILGAVKNPNYVTIRNLKVRALSEIGRVEDAIVLLKSVIATDQPGEVTQTFNKEVMECVKAAVDKLENPDLTLEYNKVEKLFEKEGHISDLTLDSHLCSEIQQPPIMNNRQINKFSRFRDNTRNTGDSGYNRPQRRPGLKEMV</sequence>
<evidence type="ECO:0000313" key="3">
    <source>
        <dbReference type="Proteomes" id="UP001168821"/>
    </source>
</evidence>
<dbReference type="Proteomes" id="UP001168821">
    <property type="component" value="Unassembled WGS sequence"/>
</dbReference>
<keyword evidence="3" id="KW-1185">Reference proteome</keyword>
<feature type="region of interest" description="Disordered" evidence="1">
    <location>
        <begin position="368"/>
        <end position="394"/>
    </location>
</feature>
<reference evidence="2" key="1">
    <citation type="journal article" date="2023" name="G3 (Bethesda)">
        <title>Whole genome assemblies of Zophobas morio and Tenebrio molitor.</title>
        <authorList>
            <person name="Kaur S."/>
            <person name="Stinson S.A."/>
            <person name="diCenzo G.C."/>
        </authorList>
    </citation>
    <scope>NUCLEOTIDE SEQUENCE</scope>
    <source>
        <strain evidence="2">QUZm001</strain>
    </source>
</reference>
<name>A0AA38M928_9CUCU</name>
<dbReference type="GO" id="GO:0007005">
    <property type="term" value="P:mitochondrion organization"/>
    <property type="evidence" value="ECO:0007669"/>
    <property type="project" value="TreeGrafter"/>
</dbReference>
<comment type="caution">
    <text evidence="2">The sequence shown here is derived from an EMBL/GenBank/DDBJ whole genome shotgun (WGS) entry which is preliminary data.</text>
</comment>
<dbReference type="GO" id="GO:0003723">
    <property type="term" value="F:RNA binding"/>
    <property type="evidence" value="ECO:0007669"/>
    <property type="project" value="TreeGrafter"/>
</dbReference>
<dbReference type="GO" id="GO:0005739">
    <property type="term" value="C:mitochondrion"/>
    <property type="evidence" value="ECO:0007669"/>
    <property type="project" value="InterPro"/>
</dbReference>
<dbReference type="PANTHER" id="PTHR14700:SF0">
    <property type="entry name" value="PENTATRICOPEPTIDE REPEAT-CONTAINING PROTEIN 2, MITOCHONDRIAL"/>
    <property type="match status" value="1"/>
</dbReference>
<evidence type="ECO:0008006" key="4">
    <source>
        <dbReference type="Google" id="ProtNLM"/>
    </source>
</evidence>
<organism evidence="2 3">
    <name type="scientific">Zophobas morio</name>
    <dbReference type="NCBI Taxonomy" id="2755281"/>
    <lineage>
        <taxon>Eukaryota</taxon>
        <taxon>Metazoa</taxon>
        <taxon>Ecdysozoa</taxon>
        <taxon>Arthropoda</taxon>
        <taxon>Hexapoda</taxon>
        <taxon>Insecta</taxon>
        <taxon>Pterygota</taxon>
        <taxon>Neoptera</taxon>
        <taxon>Endopterygota</taxon>
        <taxon>Coleoptera</taxon>
        <taxon>Polyphaga</taxon>
        <taxon>Cucujiformia</taxon>
        <taxon>Tenebrionidae</taxon>
        <taxon>Zophobas</taxon>
    </lineage>
</organism>
<evidence type="ECO:0000256" key="1">
    <source>
        <dbReference type="SAM" id="MobiDB-lite"/>
    </source>
</evidence>
<dbReference type="GO" id="GO:0050684">
    <property type="term" value="P:regulation of mRNA processing"/>
    <property type="evidence" value="ECO:0007669"/>
    <property type="project" value="InterPro"/>
</dbReference>
<dbReference type="AlphaFoldDB" id="A0AA38M928"/>
<protein>
    <recommendedName>
        <fullName evidence="4">Pentatricopeptide repeat-containing protein 2</fullName>
    </recommendedName>
</protein>
<dbReference type="EMBL" id="JALNTZ010000006">
    <property type="protein sequence ID" value="KAJ3647826.1"/>
    <property type="molecule type" value="Genomic_DNA"/>
</dbReference>
<proteinExistence type="predicted"/>